<keyword evidence="2" id="KW-1185">Reference proteome</keyword>
<sequence length="102" mass="11047">MRGLDASITSGNETSKSIRRCFLSQHDIASTFPSLAAAETAPAAPRFRRPPEVRCNCRQPSHYGRRLHANCHCGAPLPPFTISGGSVARLGHCELAYTIPKT</sequence>
<dbReference type="Proteomes" id="UP000837857">
    <property type="component" value="Chromosome 18"/>
</dbReference>
<name>A0ABN8IBF3_9NEOP</name>
<reference evidence="1" key="1">
    <citation type="submission" date="2022-03" db="EMBL/GenBank/DDBJ databases">
        <authorList>
            <person name="Martin H S."/>
        </authorList>
    </citation>
    <scope>NUCLEOTIDE SEQUENCE</scope>
</reference>
<dbReference type="EMBL" id="OW152830">
    <property type="protein sequence ID" value="CAH2048453.1"/>
    <property type="molecule type" value="Genomic_DNA"/>
</dbReference>
<feature type="non-terminal residue" evidence="1">
    <location>
        <position position="102"/>
    </location>
</feature>
<proteinExistence type="predicted"/>
<accession>A0ABN8IBF3</accession>
<organism evidence="1 2">
    <name type="scientific">Iphiclides podalirius</name>
    <name type="common">scarce swallowtail</name>
    <dbReference type="NCBI Taxonomy" id="110791"/>
    <lineage>
        <taxon>Eukaryota</taxon>
        <taxon>Metazoa</taxon>
        <taxon>Ecdysozoa</taxon>
        <taxon>Arthropoda</taxon>
        <taxon>Hexapoda</taxon>
        <taxon>Insecta</taxon>
        <taxon>Pterygota</taxon>
        <taxon>Neoptera</taxon>
        <taxon>Endopterygota</taxon>
        <taxon>Lepidoptera</taxon>
        <taxon>Glossata</taxon>
        <taxon>Ditrysia</taxon>
        <taxon>Papilionoidea</taxon>
        <taxon>Papilionidae</taxon>
        <taxon>Papilioninae</taxon>
        <taxon>Iphiclides</taxon>
    </lineage>
</organism>
<evidence type="ECO:0000313" key="2">
    <source>
        <dbReference type="Proteomes" id="UP000837857"/>
    </source>
</evidence>
<protein>
    <submittedName>
        <fullName evidence="1">Uncharacterized protein</fullName>
    </submittedName>
</protein>
<gene>
    <name evidence="1" type="ORF">IPOD504_LOCUS6079</name>
</gene>
<evidence type="ECO:0000313" key="1">
    <source>
        <dbReference type="EMBL" id="CAH2048453.1"/>
    </source>
</evidence>